<gene>
    <name evidence="2" type="ORF">G1C94_0062</name>
</gene>
<dbReference type="Proteomes" id="UP000553756">
    <property type="component" value="Unassembled WGS sequence"/>
</dbReference>
<name>A0ABX1SUE5_9BIFI</name>
<dbReference type="PANTHER" id="PTHR18964:SF149">
    <property type="entry name" value="BIFUNCTIONAL UDP-N-ACETYLGLUCOSAMINE 2-EPIMERASE_N-ACETYLMANNOSAMINE KINASE"/>
    <property type="match status" value="1"/>
</dbReference>
<keyword evidence="3" id="KW-1185">Reference proteome</keyword>
<organism evidence="2 3">
    <name type="scientific">Bifidobacterium panos</name>
    <dbReference type="NCBI Taxonomy" id="2675321"/>
    <lineage>
        <taxon>Bacteria</taxon>
        <taxon>Bacillati</taxon>
        <taxon>Actinomycetota</taxon>
        <taxon>Actinomycetes</taxon>
        <taxon>Bifidobacteriales</taxon>
        <taxon>Bifidobacteriaceae</taxon>
        <taxon>Bifidobacterium</taxon>
    </lineage>
</organism>
<comment type="caution">
    <text evidence="2">The sequence shown here is derived from an EMBL/GenBank/DDBJ whole genome shotgun (WGS) entry which is preliminary data.</text>
</comment>
<proteinExistence type="inferred from homology"/>
<dbReference type="EMBL" id="JAAIIJ010000002">
    <property type="protein sequence ID" value="NMN01441.1"/>
    <property type="molecule type" value="Genomic_DNA"/>
</dbReference>
<evidence type="ECO:0000256" key="1">
    <source>
        <dbReference type="ARBA" id="ARBA00006479"/>
    </source>
</evidence>
<dbReference type="PANTHER" id="PTHR18964">
    <property type="entry name" value="ROK (REPRESSOR, ORF, KINASE) FAMILY"/>
    <property type="match status" value="1"/>
</dbReference>
<dbReference type="Pfam" id="PF00480">
    <property type="entry name" value="ROK"/>
    <property type="match status" value="1"/>
</dbReference>
<dbReference type="Gene3D" id="3.30.420.40">
    <property type="match status" value="2"/>
</dbReference>
<sequence>MTTTNRPYRIGIDVGGTKIAGVLIDAAGTVLDTSMVPARAGSDNLINDVVRMAKTLCATPVPVGIGTPGQVDNVNGVVRAIANLNITELALGPEVTARLGVPTHVENDVNAAALGAKTVDAGDVGAHDTVVFLNFGTGLAAGVVCAGKLERGYRGALGEIGHVPVDPNRFLCPCGQRGCLETIASGGAVARLWPCDGPSMPNLLAKASQGDVAATRILNMVTYGIGDAVQLVTQAYDPRVLILGGGMCKTGRPFLELVTRELQRRQEGCHFLSTIDIPSRLRLASTDQPLGAIGAALALDE</sequence>
<dbReference type="SUPFAM" id="SSF53067">
    <property type="entry name" value="Actin-like ATPase domain"/>
    <property type="match status" value="1"/>
</dbReference>
<dbReference type="InterPro" id="IPR000600">
    <property type="entry name" value="ROK"/>
</dbReference>
<protein>
    <submittedName>
        <fullName evidence="2">NagC family transcriptional regulator</fullName>
    </submittedName>
</protein>
<comment type="similarity">
    <text evidence="1">Belongs to the ROK (NagC/XylR) family.</text>
</comment>
<evidence type="ECO:0000313" key="3">
    <source>
        <dbReference type="Proteomes" id="UP000553756"/>
    </source>
</evidence>
<dbReference type="InterPro" id="IPR043129">
    <property type="entry name" value="ATPase_NBD"/>
</dbReference>
<reference evidence="2 3" key="1">
    <citation type="submission" date="2020-02" db="EMBL/GenBank/DDBJ databases">
        <title>Characterization of phylogenetic diversity of novel bifidobacterial species isolated in Czech ZOOs.</title>
        <authorList>
            <person name="Lugli G.A."/>
            <person name="Vera N.B."/>
            <person name="Ventura M."/>
        </authorList>
    </citation>
    <scope>NUCLEOTIDE SEQUENCE [LARGE SCALE GENOMIC DNA]</scope>
    <source>
        <strain evidence="2 3">DSM 109963</strain>
    </source>
</reference>
<evidence type="ECO:0000313" key="2">
    <source>
        <dbReference type="EMBL" id="NMN01441.1"/>
    </source>
</evidence>
<dbReference type="RefSeq" id="WP_172143631.1">
    <property type="nucleotide sequence ID" value="NZ_JAAIIJ010000002.1"/>
</dbReference>
<accession>A0ABX1SUE5</accession>